<dbReference type="InterPro" id="IPR050738">
    <property type="entry name" value="Sulfatase"/>
</dbReference>
<evidence type="ECO:0000256" key="5">
    <source>
        <dbReference type="ARBA" id="ARBA00022837"/>
    </source>
</evidence>
<evidence type="ECO:0000256" key="6">
    <source>
        <dbReference type="SAM" id="MobiDB-lite"/>
    </source>
</evidence>
<comment type="similarity">
    <text evidence="2">Belongs to the sulfatase family.</text>
</comment>
<comment type="cofactor">
    <cofactor evidence="1">
        <name>Ca(2+)</name>
        <dbReference type="ChEBI" id="CHEBI:29108"/>
    </cofactor>
</comment>
<protein>
    <recommendedName>
        <fullName evidence="7">Sulfatase N-terminal domain-containing protein</fullName>
    </recommendedName>
</protein>
<keyword evidence="3" id="KW-0479">Metal-binding</keyword>
<dbReference type="EMBL" id="JARAKH010000042">
    <property type="protein sequence ID" value="KAK8380454.1"/>
    <property type="molecule type" value="Genomic_DNA"/>
</dbReference>
<dbReference type="InterPro" id="IPR000917">
    <property type="entry name" value="Sulfatase_N"/>
</dbReference>
<dbReference type="InterPro" id="IPR017850">
    <property type="entry name" value="Alkaline_phosphatase_core_sf"/>
</dbReference>
<dbReference type="AlphaFoldDB" id="A0AAW0SZT2"/>
<evidence type="ECO:0000256" key="2">
    <source>
        <dbReference type="ARBA" id="ARBA00008779"/>
    </source>
</evidence>
<comment type="caution">
    <text evidence="8">The sequence shown here is derived from an EMBL/GenBank/DDBJ whole genome shotgun (WGS) entry which is preliminary data.</text>
</comment>
<accession>A0AAW0SZT2</accession>
<dbReference type="Gene3D" id="3.40.720.10">
    <property type="entry name" value="Alkaline Phosphatase, subunit A"/>
    <property type="match status" value="1"/>
</dbReference>
<dbReference type="SUPFAM" id="SSF53649">
    <property type="entry name" value="Alkaline phosphatase-like"/>
    <property type="match status" value="1"/>
</dbReference>
<dbReference type="GO" id="GO:0004065">
    <property type="term" value="F:arylsulfatase activity"/>
    <property type="evidence" value="ECO:0007669"/>
    <property type="project" value="TreeGrafter"/>
</dbReference>
<evidence type="ECO:0000256" key="1">
    <source>
        <dbReference type="ARBA" id="ARBA00001913"/>
    </source>
</evidence>
<evidence type="ECO:0000313" key="9">
    <source>
        <dbReference type="Proteomes" id="UP001487740"/>
    </source>
</evidence>
<evidence type="ECO:0000256" key="3">
    <source>
        <dbReference type="ARBA" id="ARBA00022723"/>
    </source>
</evidence>
<dbReference type="PANTHER" id="PTHR42693">
    <property type="entry name" value="ARYLSULFATASE FAMILY MEMBER"/>
    <property type="match status" value="1"/>
</dbReference>
<keyword evidence="5" id="KW-0106">Calcium</keyword>
<organism evidence="8 9">
    <name type="scientific">Scylla paramamosain</name>
    <name type="common">Mud crab</name>
    <dbReference type="NCBI Taxonomy" id="85552"/>
    <lineage>
        <taxon>Eukaryota</taxon>
        <taxon>Metazoa</taxon>
        <taxon>Ecdysozoa</taxon>
        <taxon>Arthropoda</taxon>
        <taxon>Crustacea</taxon>
        <taxon>Multicrustacea</taxon>
        <taxon>Malacostraca</taxon>
        <taxon>Eumalacostraca</taxon>
        <taxon>Eucarida</taxon>
        <taxon>Decapoda</taxon>
        <taxon>Pleocyemata</taxon>
        <taxon>Brachyura</taxon>
        <taxon>Eubrachyura</taxon>
        <taxon>Portunoidea</taxon>
        <taxon>Portunidae</taxon>
        <taxon>Portuninae</taxon>
        <taxon>Scylla</taxon>
    </lineage>
</organism>
<dbReference type="PROSITE" id="PS00523">
    <property type="entry name" value="SULFATASE_1"/>
    <property type="match status" value="1"/>
</dbReference>
<name>A0AAW0SZT2_SCYPA</name>
<evidence type="ECO:0000256" key="4">
    <source>
        <dbReference type="ARBA" id="ARBA00022801"/>
    </source>
</evidence>
<reference evidence="8 9" key="1">
    <citation type="submission" date="2023-03" db="EMBL/GenBank/DDBJ databases">
        <title>High-quality genome of Scylla paramamosain provides insights in environmental adaptation.</title>
        <authorList>
            <person name="Zhang L."/>
        </authorList>
    </citation>
    <scope>NUCLEOTIDE SEQUENCE [LARGE SCALE GENOMIC DNA]</scope>
    <source>
        <strain evidence="8">LZ_2023a</strain>
        <tissue evidence="8">Muscle</tissue>
    </source>
</reference>
<dbReference type="PANTHER" id="PTHR42693:SF47">
    <property type="entry name" value="N-ACETYLGALACTOSAMINE-6-SULFATASE"/>
    <property type="match status" value="1"/>
</dbReference>
<dbReference type="Proteomes" id="UP001487740">
    <property type="component" value="Unassembled WGS sequence"/>
</dbReference>
<feature type="domain" description="Sulfatase N-terminal" evidence="7">
    <location>
        <begin position="49"/>
        <end position="158"/>
    </location>
</feature>
<evidence type="ECO:0000313" key="8">
    <source>
        <dbReference type="EMBL" id="KAK8380454.1"/>
    </source>
</evidence>
<dbReference type="InterPro" id="IPR024607">
    <property type="entry name" value="Sulfatase_CS"/>
</dbReference>
<evidence type="ECO:0000259" key="7">
    <source>
        <dbReference type="Pfam" id="PF00884"/>
    </source>
</evidence>
<proteinExistence type="inferred from homology"/>
<feature type="compositionally biased region" description="Polar residues" evidence="6">
    <location>
        <begin position="158"/>
        <end position="180"/>
    </location>
</feature>
<keyword evidence="4" id="KW-0378">Hydrolase</keyword>
<sequence>MGGRDSRQAFGNSVISVKFSNMRGVVSCFSAWLAAGVLLAGVSASRQPPNVVIMLMDDMGWGDLGCNGEPNRETPNLDQMAREGLIVSSMYTAAPLCSPSRASLLTGRLPIRNGFYSNNTAGRNAYTPQNIVGGISDDEVLLPELLKERATPQAWWESGTSDTSLSTCHANTASTSGSGRQTAISVPTWIW</sequence>
<gene>
    <name evidence="8" type="ORF">O3P69_016796</name>
</gene>
<dbReference type="Pfam" id="PF00884">
    <property type="entry name" value="Sulfatase"/>
    <property type="match status" value="1"/>
</dbReference>
<dbReference type="GO" id="GO:0046872">
    <property type="term" value="F:metal ion binding"/>
    <property type="evidence" value="ECO:0007669"/>
    <property type="project" value="UniProtKB-KW"/>
</dbReference>
<keyword evidence="9" id="KW-1185">Reference proteome</keyword>
<feature type="region of interest" description="Disordered" evidence="6">
    <location>
        <begin position="152"/>
        <end position="180"/>
    </location>
</feature>